<dbReference type="InterPro" id="IPR017441">
    <property type="entry name" value="Protein_kinase_ATP_BS"/>
</dbReference>
<evidence type="ECO:0000256" key="1">
    <source>
        <dbReference type="ARBA" id="ARBA00004251"/>
    </source>
</evidence>
<keyword evidence="13 18" id="KW-0067">ATP-binding</keyword>
<feature type="transmembrane region" description="Helical" evidence="20">
    <location>
        <begin position="296"/>
        <end position="316"/>
    </location>
</feature>
<dbReference type="PANTHER" id="PTHR27007">
    <property type="match status" value="1"/>
</dbReference>
<dbReference type="GO" id="GO:0002229">
    <property type="term" value="P:defense response to oomycetes"/>
    <property type="evidence" value="ECO:0007669"/>
    <property type="project" value="UniProtKB-ARBA"/>
</dbReference>
<dbReference type="PROSITE" id="PS00108">
    <property type="entry name" value="PROTEIN_KINASE_ST"/>
    <property type="match status" value="1"/>
</dbReference>
<comment type="caution">
    <text evidence="22">The sequence shown here is derived from an EMBL/GenBank/DDBJ whole genome shotgun (WGS) entry which is preliminary data.</text>
</comment>
<evidence type="ECO:0000256" key="13">
    <source>
        <dbReference type="ARBA" id="ARBA00022840"/>
    </source>
</evidence>
<name>A0AAV9CRU6_ACOCL</name>
<dbReference type="SUPFAM" id="SSF49899">
    <property type="entry name" value="Concanavalin A-like lectins/glucanases"/>
    <property type="match status" value="1"/>
</dbReference>
<dbReference type="InterPro" id="IPR000719">
    <property type="entry name" value="Prot_kinase_dom"/>
</dbReference>
<dbReference type="InterPro" id="IPR013320">
    <property type="entry name" value="ConA-like_dom_sf"/>
</dbReference>
<dbReference type="GO" id="GO:0004674">
    <property type="term" value="F:protein serine/threonine kinase activity"/>
    <property type="evidence" value="ECO:0007669"/>
    <property type="project" value="UniProtKB-KW"/>
</dbReference>
<keyword evidence="16 22" id="KW-0675">Receptor</keyword>
<dbReference type="EMBL" id="JAUJYO010000017">
    <property type="protein sequence ID" value="KAK1291597.1"/>
    <property type="molecule type" value="Genomic_DNA"/>
</dbReference>
<evidence type="ECO:0000256" key="5">
    <source>
        <dbReference type="ARBA" id="ARBA00022475"/>
    </source>
</evidence>
<keyword evidence="7" id="KW-0808">Transferase</keyword>
<dbReference type="Pfam" id="PF00139">
    <property type="entry name" value="Lectin_legB"/>
    <property type="match status" value="1"/>
</dbReference>
<dbReference type="GO" id="GO:0005524">
    <property type="term" value="F:ATP binding"/>
    <property type="evidence" value="ECO:0007669"/>
    <property type="project" value="UniProtKB-UniRule"/>
</dbReference>
<dbReference type="InterPro" id="IPR001220">
    <property type="entry name" value="Legume_lectin_dom"/>
</dbReference>
<keyword evidence="12 22" id="KW-0418">Kinase</keyword>
<evidence type="ECO:0000259" key="21">
    <source>
        <dbReference type="PROSITE" id="PS50011"/>
    </source>
</evidence>
<dbReference type="GO" id="GO:0005886">
    <property type="term" value="C:plasma membrane"/>
    <property type="evidence" value="ECO:0007669"/>
    <property type="project" value="UniProtKB-SubCell"/>
</dbReference>
<dbReference type="PROSITE" id="PS00107">
    <property type="entry name" value="PROTEIN_KINASE_ATP"/>
    <property type="match status" value="1"/>
</dbReference>
<evidence type="ECO:0000256" key="7">
    <source>
        <dbReference type="ARBA" id="ARBA00022679"/>
    </source>
</evidence>
<proteinExistence type="inferred from homology"/>
<evidence type="ECO:0000256" key="8">
    <source>
        <dbReference type="ARBA" id="ARBA00022692"/>
    </source>
</evidence>
<keyword evidence="11 18" id="KW-0547">Nucleotide-binding</keyword>
<dbReference type="FunFam" id="1.10.510.10:FF:000240">
    <property type="entry name" value="Lectin-domain containing receptor kinase A4.3"/>
    <property type="match status" value="1"/>
</dbReference>
<dbReference type="InterPro" id="IPR008271">
    <property type="entry name" value="Ser/Thr_kinase_AS"/>
</dbReference>
<dbReference type="InterPro" id="IPR011009">
    <property type="entry name" value="Kinase-like_dom_sf"/>
</dbReference>
<dbReference type="Gene3D" id="3.30.200.20">
    <property type="entry name" value="Phosphorylase Kinase, domain 1"/>
    <property type="match status" value="1"/>
</dbReference>
<evidence type="ECO:0000256" key="15">
    <source>
        <dbReference type="ARBA" id="ARBA00023136"/>
    </source>
</evidence>
<evidence type="ECO:0000256" key="19">
    <source>
        <dbReference type="SAM" id="MobiDB-lite"/>
    </source>
</evidence>
<keyword evidence="23" id="KW-1185">Reference proteome</keyword>
<reference evidence="22" key="2">
    <citation type="submission" date="2023-06" db="EMBL/GenBank/DDBJ databases">
        <authorList>
            <person name="Ma L."/>
            <person name="Liu K.-W."/>
            <person name="Li Z."/>
            <person name="Hsiao Y.-Y."/>
            <person name="Qi Y."/>
            <person name="Fu T."/>
            <person name="Tang G."/>
            <person name="Zhang D."/>
            <person name="Sun W.-H."/>
            <person name="Liu D.-K."/>
            <person name="Li Y."/>
            <person name="Chen G.-Z."/>
            <person name="Liu X.-D."/>
            <person name="Liao X.-Y."/>
            <person name="Jiang Y.-T."/>
            <person name="Yu X."/>
            <person name="Hao Y."/>
            <person name="Huang J."/>
            <person name="Zhao X.-W."/>
            <person name="Ke S."/>
            <person name="Chen Y.-Y."/>
            <person name="Wu W.-L."/>
            <person name="Hsu J.-L."/>
            <person name="Lin Y.-F."/>
            <person name="Huang M.-D."/>
            <person name="Li C.-Y."/>
            <person name="Huang L."/>
            <person name="Wang Z.-W."/>
            <person name="Zhao X."/>
            <person name="Zhong W.-Y."/>
            <person name="Peng D.-H."/>
            <person name="Ahmad S."/>
            <person name="Lan S."/>
            <person name="Zhang J.-S."/>
            <person name="Tsai W.-C."/>
            <person name="Van De Peer Y."/>
            <person name="Liu Z.-J."/>
        </authorList>
    </citation>
    <scope>NUCLEOTIDE SEQUENCE</scope>
    <source>
        <strain evidence="22">CP</strain>
        <tissue evidence="22">Leaves</tissue>
    </source>
</reference>
<evidence type="ECO:0000256" key="9">
    <source>
        <dbReference type="ARBA" id="ARBA00022729"/>
    </source>
</evidence>
<dbReference type="PROSITE" id="PS50011">
    <property type="entry name" value="PROTEIN_KINASE_DOM"/>
    <property type="match status" value="1"/>
</dbReference>
<organism evidence="22 23">
    <name type="scientific">Acorus calamus</name>
    <name type="common">Sweet flag</name>
    <dbReference type="NCBI Taxonomy" id="4465"/>
    <lineage>
        <taxon>Eukaryota</taxon>
        <taxon>Viridiplantae</taxon>
        <taxon>Streptophyta</taxon>
        <taxon>Embryophyta</taxon>
        <taxon>Tracheophyta</taxon>
        <taxon>Spermatophyta</taxon>
        <taxon>Magnoliopsida</taxon>
        <taxon>Liliopsida</taxon>
        <taxon>Acoraceae</taxon>
        <taxon>Acorus</taxon>
    </lineage>
</organism>
<evidence type="ECO:0000256" key="2">
    <source>
        <dbReference type="ARBA" id="ARBA00008536"/>
    </source>
</evidence>
<dbReference type="CDD" id="cd14066">
    <property type="entry name" value="STKc_IRAK"/>
    <property type="match status" value="1"/>
</dbReference>
<keyword evidence="15 20" id="KW-0472">Membrane</keyword>
<feature type="region of interest" description="Disordered" evidence="19">
    <location>
        <begin position="648"/>
        <end position="673"/>
    </location>
</feature>
<sequence>MAFHNFHYICILIISLFFPLIYSGATAIHFNFSSFDSNGEILYLGDAFASKGVIQLTTNTKNQDSKGSSGRAIFNQPVPLWDSATKKLTDFTTHFTFSVETDSSANTTHGDGFTFFLVPNGSYIPPESGGGLLGMSNSTEHSFIPFVAVEFDTYQNGWDLTQYHIGIDINSMKSVVDVPWKYLFNGTNVANAWVVYNASLKKLSVFSTYDQNPTFEDGNATLYDDIDLGNILPESVYVGFSATTGTAVEFHNILSWSFDSTLDVTTAASNQTNTASNSTSPGVPQIKTKSWFVENVGVVVIVSVVTAALILGVFWWSKRKRGTSGEGNDIDMEDDVLETERGPRKFPYSTLSAATNNFISDQKLGEGAFGEVYRGFLKDLELDVAIKKVSASSKQGKKEYLSEVKIISRLRHRNLVQLIGYCHDNGRLLLVYELVSNRSLDSHIFGSKGSYLSLADRQKIALGLASALMYLHEEWTQCVLHRDIKSSNVMLDSNFEAKLGDFGLARLVDHDQHLLSTDVAGTRGYLAPECYYTGKASKESDVYSFGVVVLEIVCGRRSIDLAAGEGKVELVKWVWQLYGTGEVLKAADEKLGTDFDARELERLMIVGLWCAHPDYAWRPSIGQAIGVLKSEAPLPELPSKLPVPLFAEPSPGTGQSMNSYSASYSSSSGTATASVPMLASPYSAAR</sequence>
<feature type="domain" description="Protein kinase" evidence="21">
    <location>
        <begin position="358"/>
        <end position="615"/>
    </location>
</feature>
<accession>A0AAV9CRU6</accession>
<evidence type="ECO:0000256" key="18">
    <source>
        <dbReference type="PROSITE-ProRule" id="PRU10141"/>
    </source>
</evidence>
<feature type="binding site" evidence="18">
    <location>
        <position position="388"/>
    </location>
    <ligand>
        <name>ATP</name>
        <dbReference type="ChEBI" id="CHEBI:30616"/>
    </ligand>
</feature>
<protein>
    <recommendedName>
        <fullName evidence="4">non-specific serine/threonine protein kinase</fullName>
        <ecNumber evidence="4">2.7.11.1</ecNumber>
    </recommendedName>
</protein>
<dbReference type="EC" id="2.7.11.1" evidence="4"/>
<evidence type="ECO:0000256" key="14">
    <source>
        <dbReference type="ARBA" id="ARBA00022989"/>
    </source>
</evidence>
<evidence type="ECO:0000256" key="17">
    <source>
        <dbReference type="ARBA" id="ARBA00023180"/>
    </source>
</evidence>
<dbReference type="AlphaFoldDB" id="A0AAV9CRU6"/>
<evidence type="ECO:0000256" key="10">
    <source>
        <dbReference type="ARBA" id="ARBA00022734"/>
    </source>
</evidence>
<evidence type="ECO:0000256" key="6">
    <source>
        <dbReference type="ARBA" id="ARBA00022527"/>
    </source>
</evidence>
<dbReference type="InterPro" id="IPR019825">
    <property type="entry name" value="Lectin_legB_Mn/Ca_BS"/>
</dbReference>
<dbReference type="SUPFAM" id="SSF56112">
    <property type="entry name" value="Protein kinase-like (PK-like)"/>
    <property type="match status" value="1"/>
</dbReference>
<keyword evidence="6" id="KW-0723">Serine/threonine-protein kinase</keyword>
<evidence type="ECO:0000313" key="22">
    <source>
        <dbReference type="EMBL" id="KAK1291597.1"/>
    </source>
</evidence>
<dbReference type="Gene3D" id="2.60.120.200">
    <property type="match status" value="1"/>
</dbReference>
<comment type="similarity">
    <text evidence="3">In the C-terminal section; belongs to the protein kinase superfamily. Ser/Thr protein kinase family.</text>
</comment>
<keyword evidence="5" id="KW-1003">Cell membrane</keyword>
<reference evidence="22" key="1">
    <citation type="journal article" date="2023" name="Nat. Commun.">
        <title>Diploid and tetraploid genomes of Acorus and the evolution of monocots.</title>
        <authorList>
            <person name="Ma L."/>
            <person name="Liu K.W."/>
            <person name="Li Z."/>
            <person name="Hsiao Y.Y."/>
            <person name="Qi Y."/>
            <person name="Fu T."/>
            <person name="Tang G.D."/>
            <person name="Zhang D."/>
            <person name="Sun W.H."/>
            <person name="Liu D.K."/>
            <person name="Li Y."/>
            <person name="Chen G.Z."/>
            <person name="Liu X.D."/>
            <person name="Liao X.Y."/>
            <person name="Jiang Y.T."/>
            <person name="Yu X."/>
            <person name="Hao Y."/>
            <person name="Huang J."/>
            <person name="Zhao X.W."/>
            <person name="Ke S."/>
            <person name="Chen Y.Y."/>
            <person name="Wu W.L."/>
            <person name="Hsu J.L."/>
            <person name="Lin Y.F."/>
            <person name="Huang M.D."/>
            <person name="Li C.Y."/>
            <person name="Huang L."/>
            <person name="Wang Z.W."/>
            <person name="Zhao X."/>
            <person name="Zhong W.Y."/>
            <person name="Peng D.H."/>
            <person name="Ahmad S."/>
            <person name="Lan S."/>
            <person name="Zhang J.S."/>
            <person name="Tsai W.C."/>
            <person name="Van de Peer Y."/>
            <person name="Liu Z.J."/>
        </authorList>
    </citation>
    <scope>NUCLEOTIDE SEQUENCE</scope>
    <source>
        <strain evidence="22">CP</strain>
    </source>
</reference>
<dbReference type="FunFam" id="3.30.200.20:FF:000168">
    <property type="entry name" value="L-type lectin-domain containing receptor kinase IX.1"/>
    <property type="match status" value="1"/>
</dbReference>
<keyword evidence="8 20" id="KW-0812">Transmembrane</keyword>
<evidence type="ECO:0000256" key="16">
    <source>
        <dbReference type="ARBA" id="ARBA00023170"/>
    </source>
</evidence>
<evidence type="ECO:0000256" key="11">
    <source>
        <dbReference type="ARBA" id="ARBA00022741"/>
    </source>
</evidence>
<evidence type="ECO:0000256" key="20">
    <source>
        <dbReference type="SAM" id="Phobius"/>
    </source>
</evidence>
<feature type="transmembrane region" description="Helical" evidence="20">
    <location>
        <begin position="6"/>
        <end position="25"/>
    </location>
</feature>
<keyword evidence="10" id="KW-0430">Lectin</keyword>
<comment type="similarity">
    <text evidence="2">In the N-terminal section; belongs to the leguminous lectin family.</text>
</comment>
<keyword evidence="9" id="KW-0732">Signal</keyword>
<dbReference type="InterPro" id="IPR050528">
    <property type="entry name" value="L-type_Lectin-RKs"/>
</dbReference>
<evidence type="ECO:0000256" key="4">
    <source>
        <dbReference type="ARBA" id="ARBA00012513"/>
    </source>
</evidence>
<evidence type="ECO:0000313" key="23">
    <source>
        <dbReference type="Proteomes" id="UP001180020"/>
    </source>
</evidence>
<evidence type="ECO:0000256" key="3">
    <source>
        <dbReference type="ARBA" id="ARBA00010217"/>
    </source>
</evidence>
<dbReference type="CDD" id="cd06899">
    <property type="entry name" value="lectin_legume_LecRK_Arcelin_ConA"/>
    <property type="match status" value="1"/>
</dbReference>
<dbReference type="PROSITE" id="PS00307">
    <property type="entry name" value="LECTIN_LEGUME_BETA"/>
    <property type="match status" value="1"/>
</dbReference>
<feature type="compositionally biased region" description="Low complexity" evidence="19">
    <location>
        <begin position="659"/>
        <end position="673"/>
    </location>
</feature>
<dbReference type="GO" id="GO:0030246">
    <property type="term" value="F:carbohydrate binding"/>
    <property type="evidence" value="ECO:0007669"/>
    <property type="project" value="UniProtKB-KW"/>
</dbReference>
<keyword evidence="17" id="KW-0325">Glycoprotein</keyword>
<dbReference type="Gene3D" id="1.10.510.10">
    <property type="entry name" value="Transferase(Phosphotransferase) domain 1"/>
    <property type="match status" value="1"/>
</dbReference>
<dbReference type="SMART" id="SM00220">
    <property type="entry name" value="S_TKc"/>
    <property type="match status" value="1"/>
</dbReference>
<dbReference type="Pfam" id="PF00069">
    <property type="entry name" value="Pkinase"/>
    <property type="match status" value="1"/>
</dbReference>
<gene>
    <name evidence="22" type="primary">LECRK91</name>
    <name evidence="22" type="ORF">QJS10_CPB17g02491</name>
</gene>
<evidence type="ECO:0000256" key="12">
    <source>
        <dbReference type="ARBA" id="ARBA00022777"/>
    </source>
</evidence>
<keyword evidence="14 20" id="KW-1133">Transmembrane helix</keyword>
<comment type="subcellular location">
    <subcellularLocation>
        <location evidence="1">Cell membrane</location>
        <topology evidence="1">Single-pass type I membrane protein</topology>
    </subcellularLocation>
</comment>
<dbReference type="Proteomes" id="UP001180020">
    <property type="component" value="Unassembled WGS sequence"/>
</dbReference>